<sequence length="88" mass="9379">MLLSSRVESAARYPAIPENKLNLAPSAMGSRSNSVSRRSSMIDDCGRFCAQPIADSGPELLVSLCCDMGHVVVGIEKGSSFTYNSKLP</sequence>
<reference evidence="1 2" key="2">
    <citation type="submission" date="2018-11" db="EMBL/GenBank/DDBJ databases">
        <authorList>
            <consortium name="Pathogen Informatics"/>
        </authorList>
    </citation>
    <scope>NUCLEOTIDE SEQUENCE [LARGE SCALE GENOMIC DNA]</scope>
</reference>
<name>A0A0M3KB84_ANISI</name>
<keyword evidence="2" id="KW-1185">Reference proteome</keyword>
<gene>
    <name evidence="1" type="ORF">ASIM_LOCUS17632</name>
</gene>
<evidence type="ECO:0000313" key="2">
    <source>
        <dbReference type="Proteomes" id="UP000267096"/>
    </source>
</evidence>
<dbReference type="WBParaSite" id="ASIM_0001823101-mRNA-1">
    <property type="protein sequence ID" value="ASIM_0001823101-mRNA-1"/>
    <property type="gene ID" value="ASIM_0001823101"/>
</dbReference>
<dbReference type="AlphaFoldDB" id="A0A0M3KB84"/>
<evidence type="ECO:0000313" key="1">
    <source>
        <dbReference type="EMBL" id="VDK60866.1"/>
    </source>
</evidence>
<protein>
    <submittedName>
        <fullName evidence="3">CNH domain-containing protein</fullName>
    </submittedName>
</protein>
<evidence type="ECO:0000313" key="3">
    <source>
        <dbReference type="WBParaSite" id="ASIM_0001823101-mRNA-1"/>
    </source>
</evidence>
<accession>A0A0M3KB84</accession>
<dbReference type="Proteomes" id="UP000267096">
    <property type="component" value="Unassembled WGS sequence"/>
</dbReference>
<proteinExistence type="predicted"/>
<reference evidence="3" key="1">
    <citation type="submission" date="2017-02" db="UniProtKB">
        <authorList>
            <consortium name="WormBaseParasite"/>
        </authorList>
    </citation>
    <scope>IDENTIFICATION</scope>
</reference>
<dbReference type="EMBL" id="UYRR01034361">
    <property type="protein sequence ID" value="VDK60866.1"/>
    <property type="molecule type" value="Genomic_DNA"/>
</dbReference>
<organism evidence="3">
    <name type="scientific">Anisakis simplex</name>
    <name type="common">Herring worm</name>
    <dbReference type="NCBI Taxonomy" id="6269"/>
    <lineage>
        <taxon>Eukaryota</taxon>
        <taxon>Metazoa</taxon>
        <taxon>Ecdysozoa</taxon>
        <taxon>Nematoda</taxon>
        <taxon>Chromadorea</taxon>
        <taxon>Rhabditida</taxon>
        <taxon>Spirurina</taxon>
        <taxon>Ascaridomorpha</taxon>
        <taxon>Ascaridoidea</taxon>
        <taxon>Anisakidae</taxon>
        <taxon>Anisakis</taxon>
        <taxon>Anisakis simplex complex</taxon>
    </lineage>
</organism>